<evidence type="ECO:0000313" key="1">
    <source>
        <dbReference type="EMBL" id="CAH6421942.1"/>
    </source>
</evidence>
<accession>A0A9P0Y7F4</accession>
<sequence>MCDPASITMATIGVGSSLIDAKNQNKAYAAGELARRKQLMQMVRQANTQDANLQLQDKSNFEAAIQELEKATMDSVKAQGTVQTAMAESNLEGRSMERTKRDVENVYLRTKGMINENYERDYANIYAQRVSNRDNLIAAIEGMPPLQRPDPLSQGLNVVTAGVQGAIVGSNIWGTYKKTPQFGNTGVTK</sequence>
<gene>
    <name evidence="1" type="ORF">BAMTRB_008</name>
    <name evidence="2" type="ORF">BAMTRB_037</name>
</gene>
<proteinExistence type="predicted"/>
<evidence type="ECO:0000313" key="2">
    <source>
        <dbReference type="EMBL" id="CAI9888960.1"/>
    </source>
</evidence>
<dbReference type="EMBL" id="OW991346">
    <property type="protein sequence ID" value="CAI9888960.1"/>
    <property type="molecule type" value="Genomic_DNA"/>
</dbReference>
<protein>
    <submittedName>
        <fullName evidence="1 2">Internal virion protein</fullName>
    </submittedName>
</protein>
<dbReference type="InterPro" id="IPR038996">
    <property type="entry name" value="Gp14"/>
</dbReference>
<evidence type="ECO:0000313" key="3">
    <source>
        <dbReference type="Proteomes" id="UP001154314"/>
    </source>
</evidence>
<dbReference type="Pfam" id="PF24072">
    <property type="entry name" value="T7_gp14"/>
    <property type="match status" value="1"/>
</dbReference>
<organism evidence="1 3">
    <name type="scientific">Escherichia phage vB_Eco_Bam</name>
    <dbReference type="NCBI Taxonomy" id="2898833"/>
    <lineage>
        <taxon>Viruses</taxon>
        <taxon>Duplodnaviria</taxon>
        <taxon>Heunggongvirae</taxon>
        <taxon>Uroviricota</taxon>
        <taxon>Caudoviricetes</taxon>
        <taxon>Autographivirales</taxon>
        <taxon>Autotranscriptaviridae</taxon>
        <taxon>Studiervirinae</taxon>
        <taxon>Bamvirus</taxon>
        <taxon>Bamvirus bam</taxon>
    </lineage>
</organism>
<dbReference type="Proteomes" id="UP001154314">
    <property type="component" value="Chromosome"/>
</dbReference>
<reference evidence="1" key="1">
    <citation type="submission" date="2023-04" db="EMBL/GenBank/DDBJ databases">
        <authorList>
            <person name="Kelly A."/>
        </authorList>
    </citation>
    <scope>NUCLEOTIDE SEQUENCE</scope>
</reference>
<dbReference type="EMBL" id="OW991346">
    <property type="protein sequence ID" value="CAH6421942.1"/>
    <property type="molecule type" value="Genomic_DNA"/>
</dbReference>
<name>A0A9P0Y7F4_9CAUD</name>
<keyword evidence="3" id="KW-1185">Reference proteome</keyword>